<protein>
    <submittedName>
        <fullName evidence="3">Uncharacterized protein</fullName>
    </submittedName>
</protein>
<dbReference type="GO" id="GO:0007099">
    <property type="term" value="P:centriole replication"/>
    <property type="evidence" value="ECO:0007669"/>
    <property type="project" value="InterPro"/>
</dbReference>
<feature type="compositionally biased region" description="Basic and acidic residues" evidence="2">
    <location>
        <begin position="379"/>
        <end position="408"/>
    </location>
</feature>
<feature type="coiled-coil region" evidence="1">
    <location>
        <begin position="188"/>
        <end position="215"/>
    </location>
</feature>
<dbReference type="InterPro" id="IPR031447">
    <property type="entry name" value="MNR"/>
</dbReference>
<dbReference type="RefSeq" id="XP_003726831.2">
    <property type="nucleotide sequence ID" value="XM_003726783.3"/>
</dbReference>
<feature type="compositionally biased region" description="Polar residues" evidence="2">
    <location>
        <begin position="169"/>
        <end position="188"/>
    </location>
</feature>
<dbReference type="AlphaFoldDB" id="A0A7M7PC18"/>
<feature type="region of interest" description="Disordered" evidence="2">
    <location>
        <begin position="246"/>
        <end position="267"/>
    </location>
</feature>
<organism evidence="3 4">
    <name type="scientific">Strongylocentrotus purpuratus</name>
    <name type="common">Purple sea urchin</name>
    <dbReference type="NCBI Taxonomy" id="7668"/>
    <lineage>
        <taxon>Eukaryota</taxon>
        <taxon>Metazoa</taxon>
        <taxon>Echinodermata</taxon>
        <taxon>Eleutherozoa</taxon>
        <taxon>Echinozoa</taxon>
        <taxon>Echinoidea</taxon>
        <taxon>Euechinoidea</taxon>
        <taxon>Echinacea</taxon>
        <taxon>Camarodonta</taxon>
        <taxon>Echinidea</taxon>
        <taxon>Strongylocentrotidae</taxon>
        <taxon>Strongylocentrotus</taxon>
    </lineage>
</organism>
<dbReference type="OMA" id="LERPWNG"/>
<feature type="region of interest" description="Disordered" evidence="2">
    <location>
        <begin position="279"/>
        <end position="308"/>
    </location>
</feature>
<dbReference type="GO" id="GO:0034451">
    <property type="term" value="C:centriolar satellite"/>
    <property type="evidence" value="ECO:0000318"/>
    <property type="project" value="GO_Central"/>
</dbReference>
<feature type="region of interest" description="Disordered" evidence="2">
    <location>
        <begin position="324"/>
        <end position="343"/>
    </location>
</feature>
<accession>A0A7M7PC18</accession>
<dbReference type="GeneID" id="100888049"/>
<feature type="compositionally biased region" description="Polar residues" evidence="2">
    <location>
        <begin position="432"/>
        <end position="447"/>
    </location>
</feature>
<reference evidence="4" key="1">
    <citation type="submission" date="2015-02" db="EMBL/GenBank/DDBJ databases">
        <title>Genome sequencing for Strongylocentrotus purpuratus.</title>
        <authorList>
            <person name="Murali S."/>
            <person name="Liu Y."/>
            <person name="Vee V."/>
            <person name="English A."/>
            <person name="Wang M."/>
            <person name="Skinner E."/>
            <person name="Han Y."/>
            <person name="Muzny D.M."/>
            <person name="Worley K.C."/>
            <person name="Gibbs R.A."/>
        </authorList>
    </citation>
    <scope>NUCLEOTIDE SEQUENCE</scope>
</reference>
<dbReference type="RefSeq" id="XP_030848188.1">
    <property type="nucleotide sequence ID" value="XM_030992328.1"/>
</dbReference>
<dbReference type="FunCoup" id="A0A7M7PC18">
    <property type="interactions" value="715"/>
</dbReference>
<dbReference type="PANTHER" id="PTHR15732">
    <property type="entry name" value="PROTEIN MOONRAKER"/>
    <property type="match status" value="1"/>
</dbReference>
<feature type="compositionally biased region" description="Basic and acidic residues" evidence="2">
    <location>
        <begin position="705"/>
        <end position="717"/>
    </location>
</feature>
<feature type="region of interest" description="Disordered" evidence="2">
    <location>
        <begin position="78"/>
        <end position="188"/>
    </location>
</feature>
<dbReference type="Pfam" id="PF15718">
    <property type="entry name" value="MNR"/>
    <property type="match status" value="3"/>
</dbReference>
<sequence>MAQQNQLLFNLSVPYNPINMVTQFHNPGPVVIERLAGGKQTRQDGTRENPEEPVQFSVVSKEKLSFAMQLARRDMKNKIHEQKHQHYRQQLEERGESAKPPKKACKKKGVNQKASKSFKKPSSPDSKKSNINLHRRSVKTQTPPSKRSPLLFLQSSSQPGDEREVKGTQVVNKADSSSKSTSALRSVKLQQNQEISRLNKELKTCVERINTLSKQVSEPTAVNSSPDRTATLRAGLEALMRADPNQAKRSEVMNPRRQRKPVERRRFQSSSVILPMSMKSRHHTKEKHAPTEGSMHFTRPTKSSKSKGIAAGDVIRKVITRTSPRGEVKSAWAPPGSPQSFHKMATSRVSSDVADYEEIESLVVSPGRGRTGHLGGRGLQERDEHHRHRMGDTGEKMTRARPKHEQIDRGGSYEWKSSSARVASAERARMKSQGQLKSSGDTESTSHGRYAKIDYEPREGDKSRLDEFSKETGGHKHTARRKVMFDRPVESGSSIGTIDHGHPVQSHGTSKNSLYAHRHVHTRKQNEDDGHRYTSLYDRIDSEQEIGQSEKYGSKRNLRISSDPTLKNTKDRITDLLVDEILEDAVQELERLDNDTMITRQAQIMHDTPTFENLLQELEYMEMEEERIRRRWKQVKYDDPQVSRSEGCQGSKVHEVWMRGTPLDAQQMERLSDVPGQHTAISLTNTGQPGNQGTSKICIHPVRLDNPAHDHDEKDMSSRAGQSNQPIHLEPSLPLRNGLLIPDDTARDQPLEAVGASVREGGGIPVFVPSDMMKRVQESREEFETHLKRTSHFAYGTFNPWKLVEKISDELVDDIISGITDEVGDVIGNYVETLYSTEFDVKTDDASLKEKARKALFT</sequence>
<dbReference type="EnsemblMetazoa" id="XM_030992328">
    <property type="protein sequence ID" value="XP_030848188"/>
    <property type="gene ID" value="LOC100888049"/>
</dbReference>
<dbReference type="GO" id="GO:0005815">
    <property type="term" value="C:microtubule organizing center"/>
    <property type="evidence" value="ECO:0000318"/>
    <property type="project" value="GO_Central"/>
</dbReference>
<dbReference type="OrthoDB" id="10072648at2759"/>
<dbReference type="Proteomes" id="UP000007110">
    <property type="component" value="Unassembled WGS sequence"/>
</dbReference>
<reference evidence="3" key="2">
    <citation type="submission" date="2021-01" db="UniProtKB">
        <authorList>
            <consortium name="EnsemblMetazoa"/>
        </authorList>
    </citation>
    <scope>IDENTIFICATION</scope>
</reference>
<feature type="region of interest" description="Disordered" evidence="2">
    <location>
        <begin position="705"/>
        <end position="735"/>
    </location>
</feature>
<feature type="region of interest" description="Disordered" evidence="2">
    <location>
        <begin position="366"/>
        <end position="479"/>
    </location>
</feature>
<feature type="compositionally biased region" description="Basic residues" evidence="2">
    <location>
        <begin position="100"/>
        <end position="110"/>
    </location>
</feature>
<evidence type="ECO:0000313" key="3">
    <source>
        <dbReference type="EnsemblMetazoa" id="XP_030848188"/>
    </source>
</evidence>
<feature type="compositionally biased region" description="Basic and acidic residues" evidence="2">
    <location>
        <begin position="451"/>
        <end position="474"/>
    </location>
</feature>
<proteinExistence type="predicted"/>
<keyword evidence="1" id="KW-0175">Coiled coil</keyword>
<feature type="compositionally biased region" description="Basic and acidic residues" evidence="2">
    <location>
        <begin position="78"/>
        <end position="99"/>
    </location>
</feature>
<dbReference type="InParanoid" id="A0A7M7PC18"/>
<name>A0A7M7PC18_STRPU</name>
<dbReference type="PANTHER" id="PTHR15732:SF4">
    <property type="entry name" value="PROTEIN MOONRAKER"/>
    <property type="match status" value="1"/>
</dbReference>
<evidence type="ECO:0000256" key="2">
    <source>
        <dbReference type="SAM" id="MobiDB-lite"/>
    </source>
</evidence>
<keyword evidence="4" id="KW-1185">Reference proteome</keyword>
<evidence type="ECO:0000313" key="4">
    <source>
        <dbReference type="Proteomes" id="UP000007110"/>
    </source>
</evidence>
<dbReference type="GO" id="GO:0071539">
    <property type="term" value="P:protein localization to centrosome"/>
    <property type="evidence" value="ECO:0000318"/>
    <property type="project" value="GO_Central"/>
</dbReference>
<dbReference type="KEGG" id="spu:100888049"/>
<dbReference type="EnsemblMetazoa" id="XM_003726783">
    <property type="protein sequence ID" value="XP_003726831"/>
    <property type="gene ID" value="LOC100888049"/>
</dbReference>
<feature type="compositionally biased region" description="Low complexity" evidence="2">
    <location>
        <begin position="148"/>
        <end position="159"/>
    </location>
</feature>
<evidence type="ECO:0000256" key="1">
    <source>
        <dbReference type="SAM" id="Coils"/>
    </source>
</evidence>